<dbReference type="AlphaFoldDB" id="A0A4V3D528"/>
<dbReference type="Pfam" id="PF13116">
    <property type="entry name" value="YhdP"/>
    <property type="match status" value="1"/>
</dbReference>
<keyword evidence="1" id="KW-1133">Transmembrane helix</keyword>
<dbReference type="OrthoDB" id="9762238at2"/>
<dbReference type="PANTHER" id="PTHR38690:SF1">
    <property type="entry name" value="PROTEASE"/>
    <property type="match status" value="1"/>
</dbReference>
<keyword evidence="1" id="KW-0472">Membrane</keyword>
<dbReference type="EMBL" id="SNYK01000004">
    <property type="protein sequence ID" value="TDQ38517.1"/>
    <property type="molecule type" value="Genomic_DNA"/>
</dbReference>
<evidence type="ECO:0000259" key="2">
    <source>
        <dbReference type="Pfam" id="PF13116"/>
    </source>
</evidence>
<organism evidence="3 4">
    <name type="scientific">Thiopseudomonas denitrificans</name>
    <dbReference type="NCBI Taxonomy" id="1501432"/>
    <lineage>
        <taxon>Bacteria</taxon>
        <taxon>Pseudomonadati</taxon>
        <taxon>Pseudomonadota</taxon>
        <taxon>Gammaproteobacteria</taxon>
        <taxon>Pseudomonadales</taxon>
        <taxon>Pseudomonadaceae</taxon>
        <taxon>Thiopseudomonas</taxon>
    </lineage>
</organism>
<gene>
    <name evidence="3" type="ORF">DFQ45_10492</name>
</gene>
<dbReference type="NCBIfam" id="TIGR02099">
    <property type="entry name" value="YhdP family protein"/>
    <property type="match status" value="1"/>
</dbReference>
<protein>
    <submittedName>
        <fullName evidence="3">Uncharacterized protein (TIGR02099 family)</fullName>
    </submittedName>
</protein>
<keyword evidence="1" id="KW-0812">Transmembrane</keyword>
<proteinExistence type="predicted"/>
<evidence type="ECO:0000313" key="4">
    <source>
        <dbReference type="Proteomes" id="UP000294575"/>
    </source>
</evidence>
<reference evidence="3 4" key="1">
    <citation type="submission" date="2019-03" db="EMBL/GenBank/DDBJ databases">
        <title>Genomic Encyclopedia of Type Strains, Phase IV (KMG-IV): sequencing the most valuable type-strain genomes for metagenomic binning, comparative biology and taxonomic classification.</title>
        <authorList>
            <person name="Goeker M."/>
        </authorList>
    </citation>
    <scope>NUCLEOTIDE SEQUENCE [LARGE SCALE GENOMIC DNA]</scope>
    <source>
        <strain evidence="3 4">DSM 28679</strain>
    </source>
</reference>
<evidence type="ECO:0000313" key="3">
    <source>
        <dbReference type="EMBL" id="TDQ38517.1"/>
    </source>
</evidence>
<name>A0A4V3D528_9GAMM</name>
<feature type="domain" description="YhdP central" evidence="2">
    <location>
        <begin position="5"/>
        <end position="1262"/>
    </location>
</feature>
<keyword evidence="4" id="KW-1185">Reference proteome</keyword>
<evidence type="ECO:0000256" key="1">
    <source>
        <dbReference type="SAM" id="Phobius"/>
    </source>
</evidence>
<dbReference type="InterPro" id="IPR011836">
    <property type="entry name" value="YhdP"/>
</dbReference>
<dbReference type="Proteomes" id="UP000294575">
    <property type="component" value="Unassembled WGS sequence"/>
</dbReference>
<dbReference type="InterPro" id="IPR025263">
    <property type="entry name" value="YhdP_central"/>
</dbReference>
<dbReference type="PANTHER" id="PTHR38690">
    <property type="entry name" value="PROTEASE-RELATED"/>
    <property type="match status" value="1"/>
</dbReference>
<dbReference type="RefSeq" id="WP_101496233.1">
    <property type="nucleotide sequence ID" value="NZ_LNJZ01000005.1"/>
</dbReference>
<feature type="transmembrane region" description="Helical" evidence="1">
    <location>
        <begin position="1216"/>
        <end position="1235"/>
    </location>
</feature>
<accession>A0A4V3D528</accession>
<sequence>MIRQLNRLFWRSGLWVCLLLLLMLTLYVSAGRILTPMLNAYRIEVQDWLGGQLGQPLHLGRLHAGWHGVSPRFYAEDVRLGDGEQPLHIERLHFRPDMLSSLWHGDWTLAAISLQGLDIELQQQADSWLLNGMVLQGAADGASTDWTQLLGRAGRIGHLSLVDARVRIRLPDTPPFELQQAGITLEQQGSSRHLQASVVLPDGQQLQVAAHARGDVADWQQGSLDAYLSVPGSNWLQWLPPAWQQLLPAGMELDSAALSLQAWLGIEQGQLRSLVLDSDGGQVRGRWQERELDLELGRVRASMTADAGGRLLWLPDLNVRWSPQVPMQSLALQARQQGTGPLLETSTEITIGHLQLEPLMTAVLQYVPMPGLAHDILAQLDFRGRLTNTRLRWTPGVHWQQQLEYDTNLQGLDYSPWKHVPGATGISGRLFGSLAGGELHLDSSGFSLYLRELFADPWQYHQARARLTWSLAQNFDFRLTSPYLQVQGDEGSLAGDFDIWLPAADEEESYMDLRVGMRDGNAAYKARYLPLVLRDEQPQLWGWLHDAILGADVHQGYFQYQGSLEAGAPPGARSISLYFDVSKAELAYQPGWPVLEDGRAQVYVHDQGVEIEIERARILQTEISNAHAEVAYHAAGASTLGIQARLDGSMADALQVVQQTPLAQQLPVMAGWQGQGGLAGDLQLEIPFADSQTMQVLLDMQLDNNSLYMPDLDVRLEQLQGELVIDSLKGMTSNGVLGRFLGQPFTASMRPQPASREWSSQIRARGSMPVKRLQDWLGHAQPLPFAGAFEYQLDLSLAGQGSQLAINTDLQGVAIDLPAPLAKTATEKVPTSWHMTLDGSELHYRLVHGSRVNGLFAVAQTGERAVRGQLMLGGSPARLPAGNGLWIAGQLTQLPLPDWLAAVERYNPAPGGGEDAGLQEIRLDIARLEGFGIPLEQAQLNVRPDTAGWLATLASKQARGAVRIPASGALLVDLDWLQLPQDAGENLLQEAGGLTPADVPAIQASIRQLALGDEVLGTLAFASVPDDAGGVRFDDLTANLKGLQLEGSLHWYGQPGQRSSFRGQLTGGQLEQVLQDWGYVPSMSSESFTIGLELEWPGAPQDFAVAGLSGVSQLKFRKGQLKAADGSAQVLRVFGLLNFDAIGRRLRLDFTDLWGKGLSYDRIDGVIDIERGVFSTREALTLEGISSNLTINGSLDVPAGSIRADMQVAMPISRNLPLAAVAVGAPAVGGALFVIDRLVGDRFARMAAVRYTISGDWQDPQITLSKGSNDK</sequence>
<comment type="caution">
    <text evidence="3">The sequence shown here is derived from an EMBL/GenBank/DDBJ whole genome shotgun (WGS) entry which is preliminary data.</text>
</comment>